<dbReference type="AlphaFoldDB" id="A0A8J9YYI5"/>
<feature type="region of interest" description="Disordered" evidence="3">
    <location>
        <begin position="1033"/>
        <end position="1071"/>
    </location>
</feature>
<keyword evidence="5" id="KW-1185">Reference proteome</keyword>
<dbReference type="InterPro" id="IPR022894">
    <property type="entry name" value="Oligoribonuclease"/>
</dbReference>
<organism evidence="4 5">
    <name type="scientific">Branchiostoma lanceolatum</name>
    <name type="common">Common lancelet</name>
    <name type="synonym">Amphioxus lanceolatum</name>
    <dbReference type="NCBI Taxonomy" id="7740"/>
    <lineage>
        <taxon>Eukaryota</taxon>
        <taxon>Metazoa</taxon>
        <taxon>Chordata</taxon>
        <taxon>Cephalochordata</taxon>
        <taxon>Leptocardii</taxon>
        <taxon>Amphioxiformes</taxon>
        <taxon>Branchiostomatidae</taxon>
        <taxon>Branchiostoma</taxon>
    </lineage>
</organism>
<evidence type="ECO:0000256" key="3">
    <source>
        <dbReference type="SAM" id="MobiDB-lite"/>
    </source>
</evidence>
<feature type="region of interest" description="Disordered" evidence="3">
    <location>
        <begin position="238"/>
        <end position="275"/>
    </location>
</feature>
<reference evidence="4" key="1">
    <citation type="submission" date="2022-01" db="EMBL/GenBank/DDBJ databases">
        <authorList>
            <person name="Braso-Vives M."/>
        </authorList>
    </citation>
    <scope>NUCLEOTIDE SEQUENCE</scope>
</reference>
<name>A0A8J9YYI5_BRALA</name>
<feature type="region of interest" description="Disordered" evidence="3">
    <location>
        <begin position="901"/>
        <end position="941"/>
    </location>
</feature>
<feature type="compositionally biased region" description="Basic and acidic residues" evidence="3">
    <location>
        <begin position="258"/>
        <end position="275"/>
    </location>
</feature>
<keyword evidence="1" id="KW-0540">Nuclease</keyword>
<dbReference type="PANTHER" id="PTHR11046">
    <property type="entry name" value="OLIGORIBONUCLEASE, MITOCHONDRIAL"/>
    <property type="match status" value="1"/>
</dbReference>
<protein>
    <submittedName>
        <fullName evidence="4">Hypp7224 protein</fullName>
    </submittedName>
</protein>
<accession>A0A8J9YYI5</accession>
<proteinExistence type="predicted"/>
<dbReference type="PANTHER" id="PTHR11046:SF29">
    <property type="match status" value="1"/>
</dbReference>
<feature type="compositionally biased region" description="Basic and acidic residues" evidence="3">
    <location>
        <begin position="930"/>
        <end position="941"/>
    </location>
</feature>
<feature type="compositionally biased region" description="Basic residues" evidence="3">
    <location>
        <begin position="915"/>
        <end position="928"/>
    </location>
</feature>
<keyword evidence="2" id="KW-0175">Coiled coil</keyword>
<evidence type="ECO:0000256" key="1">
    <source>
        <dbReference type="ARBA" id="ARBA00022722"/>
    </source>
</evidence>
<sequence>MILPCLQVKDKDYVGQACSKQGISRGVLEGNTSLPTTPTSSPVLTNRIALELRAFRASTGSTWENVARWFHNLGQGEVKPEALRWSLEALHDRRAQLGKKKFLIHKGHVYRDVEHLLEETYSCPQEMQTTHVHSPSKKALKKMLRKTESEKSLLRAKLAEERELLHTVKQALQEHVVQLSTEIQDLCANLQEAILDCSQQDQDIGSLVAELEKTKGERQEDHKNLLCLQNKLKNALEREEETKKSRTELSHHLKKTKKELSKKDRDIEKERENRARIESQKDAAMAVLEREKGLKLDAQKAKSYYRQKAEEAQEKYQTSATELEEMYGQQVKELEGTRDQLHTALEEVKNGLFSGTKDDQGRYTNRVRLACMAAQDAGVARGKVATLIRQILGTFVDKDMSQLQLPQKSCVGNITQECGALGKIQVGEAMLASDGKVTHQYDGVTKNMKHYFAHRVCTSAGSFSAGLVESVDQTASAQLDSTKFFLSQIAEILSTTDAEKSETLNKLVTSINSTMSDRCVVNKSYKEQFEEYRASILPLVITEWDSLDDESRHKCSQVHDFYCGLHLLTNMAEYAEKALKGWEESVAEKATLGRFKTKEFLHWGGNESRTQLMVRSACNLLQPHGNESMATYHEQWEAFLRESGRKSALSPFRGERFNIIFHNGGALYYHMSDIKEFYECYVTAQDLAGNRLLRAVQADVNDDILMASSRALGILNKLVTTPLWHAVESDKHILDMARYYQQLKIQIERWSKDASSLLEEEAVFGEDFAPEKTDPVYISLFTPTTESLTKYTKEALELICSHVAVMVTRQLWDHLEEGRYNTSSSTEDLRQATINVPTSQRANESDCAQLDHDRLMRPSATTAARETKVMMTQNKTVDWCQSLPEEKRDQYMNMARKKAPLLTKQSQERNEEQRIRRKEKMTAKKNKKQANQEKKAQRRDTVVEKVVAGDGLCKSSAEVDSLLNANDQKQNKTKLQNQIRYHKIMTAGCTTGLDKKCFQLSSGGVEFGVETLATNLKQIIVAMNSSAQPVSETATVQLRSPQEKEQLQNKLKRQQQQALEVERTAKRHKQN</sequence>
<dbReference type="GO" id="GO:0000175">
    <property type="term" value="F:3'-5'-RNA exonuclease activity"/>
    <property type="evidence" value="ECO:0007669"/>
    <property type="project" value="InterPro"/>
</dbReference>
<gene>
    <name evidence="4" type="primary">Hypp7224</name>
    <name evidence="4" type="ORF">BLAG_LOCUS6906</name>
</gene>
<feature type="compositionally biased region" description="Basic and acidic residues" evidence="3">
    <location>
        <begin position="238"/>
        <end position="251"/>
    </location>
</feature>
<evidence type="ECO:0000256" key="2">
    <source>
        <dbReference type="SAM" id="Coils"/>
    </source>
</evidence>
<dbReference type="Proteomes" id="UP000838412">
    <property type="component" value="Chromosome 13"/>
</dbReference>
<keyword evidence="1" id="KW-0378">Hydrolase</keyword>
<feature type="coiled-coil region" evidence="2">
    <location>
        <begin position="137"/>
        <end position="189"/>
    </location>
</feature>
<dbReference type="EMBL" id="OV696698">
    <property type="protein sequence ID" value="CAH1244208.1"/>
    <property type="molecule type" value="Genomic_DNA"/>
</dbReference>
<dbReference type="OrthoDB" id="6414146at2759"/>
<evidence type="ECO:0000313" key="4">
    <source>
        <dbReference type="EMBL" id="CAH1244208.1"/>
    </source>
</evidence>
<evidence type="ECO:0000313" key="5">
    <source>
        <dbReference type="Proteomes" id="UP000838412"/>
    </source>
</evidence>